<evidence type="ECO:0000259" key="1">
    <source>
        <dbReference type="Pfam" id="PF01909"/>
    </source>
</evidence>
<dbReference type="Pfam" id="PF01909">
    <property type="entry name" value="NTP_transf_2"/>
    <property type="match status" value="1"/>
</dbReference>
<dbReference type="GO" id="GO:0016779">
    <property type="term" value="F:nucleotidyltransferase activity"/>
    <property type="evidence" value="ECO:0007669"/>
    <property type="project" value="InterPro"/>
</dbReference>
<dbReference type="InParanoid" id="A0A146G6C6"/>
<dbReference type="InterPro" id="IPR002934">
    <property type="entry name" value="Polymerase_NTP_transf_dom"/>
</dbReference>
<feature type="domain" description="Polymerase nucleotidyl transferase" evidence="1">
    <location>
        <begin position="22"/>
        <end position="59"/>
    </location>
</feature>
<dbReference type="RefSeq" id="WP_075078329.1">
    <property type="nucleotide sequence ID" value="NZ_BDCO01000002.1"/>
</dbReference>
<evidence type="ECO:0000313" key="3">
    <source>
        <dbReference type="Proteomes" id="UP000076023"/>
    </source>
</evidence>
<protein>
    <submittedName>
        <fullName evidence="2">Predicted nucleotidyltransferase</fullName>
    </submittedName>
</protein>
<dbReference type="AlphaFoldDB" id="A0A146G6C6"/>
<dbReference type="Gene3D" id="3.30.460.10">
    <property type="entry name" value="Beta Polymerase, domain 2"/>
    <property type="match status" value="1"/>
</dbReference>
<sequence length="107" mass="12175">MQLKDHIPVAYARRLAHSIGLYLKDRYGATKVLLFGSLTLGAYNPDFSDIDVYFEGVREELVASAMADCRRNFGERDTIGRKRIDYVQAEHLSPELRARISKVGEEI</sequence>
<organism evidence="2 3">
    <name type="scientific">Terrimicrobium sacchariphilum</name>
    <dbReference type="NCBI Taxonomy" id="690879"/>
    <lineage>
        <taxon>Bacteria</taxon>
        <taxon>Pseudomonadati</taxon>
        <taxon>Verrucomicrobiota</taxon>
        <taxon>Terrimicrobiia</taxon>
        <taxon>Terrimicrobiales</taxon>
        <taxon>Terrimicrobiaceae</taxon>
        <taxon>Terrimicrobium</taxon>
    </lineage>
</organism>
<dbReference type="Proteomes" id="UP000076023">
    <property type="component" value="Unassembled WGS sequence"/>
</dbReference>
<evidence type="ECO:0000313" key="2">
    <source>
        <dbReference type="EMBL" id="GAT32497.1"/>
    </source>
</evidence>
<proteinExistence type="predicted"/>
<dbReference type="SUPFAM" id="SSF81301">
    <property type="entry name" value="Nucleotidyltransferase"/>
    <property type="match status" value="1"/>
</dbReference>
<keyword evidence="3" id="KW-1185">Reference proteome</keyword>
<dbReference type="InterPro" id="IPR043519">
    <property type="entry name" value="NT_sf"/>
</dbReference>
<reference evidence="3" key="1">
    <citation type="journal article" date="2017" name="Genome Announc.">
        <title>Draft Genome Sequence of Terrimicrobium sacchariphilum NM-5T, a Facultative Anaerobic Soil Bacterium of the Class Spartobacteria.</title>
        <authorList>
            <person name="Qiu Y.L."/>
            <person name="Tourlousse D.M."/>
            <person name="Matsuura N."/>
            <person name="Ohashi A."/>
            <person name="Sekiguchi Y."/>
        </authorList>
    </citation>
    <scope>NUCLEOTIDE SEQUENCE [LARGE SCALE GENOMIC DNA]</scope>
    <source>
        <strain evidence="3">NM-5</strain>
    </source>
</reference>
<name>A0A146G6C6_TERSA</name>
<keyword evidence="2" id="KW-0808">Transferase</keyword>
<gene>
    <name evidence="2" type="ORF">TSACC_2896</name>
</gene>
<accession>A0A146G6C6</accession>
<dbReference type="EMBL" id="BDCO01000002">
    <property type="protein sequence ID" value="GAT32497.1"/>
    <property type="molecule type" value="Genomic_DNA"/>
</dbReference>
<comment type="caution">
    <text evidence="2">The sequence shown here is derived from an EMBL/GenBank/DDBJ whole genome shotgun (WGS) entry which is preliminary data.</text>
</comment>